<proteinExistence type="predicted"/>
<dbReference type="Proteomes" id="UP000805649">
    <property type="component" value="Unassembled WGS sequence"/>
</dbReference>
<gene>
    <name evidence="1" type="ORF">CTRU02_213808</name>
</gene>
<dbReference type="EMBL" id="VUJX02000010">
    <property type="protein sequence ID" value="KAL0931073.1"/>
    <property type="molecule type" value="Genomic_DNA"/>
</dbReference>
<keyword evidence="2" id="KW-1185">Reference proteome</keyword>
<sequence>MSTETADQAPAISDLPSGDPIKAPPTPPASTTSSSSSPSSSPSSSKPAKLHLSAILAAAPSNVDAFVAHLSRCFETPAGIDAVLCFLCYTSRLSASVLESFSTSALRRSARRLVSLAFTLPPDATILLSTKPPASAATTLALRVATRLRALATLLSEARTITRLWALLPMYLWLRSLMKTPKPTPEEKKKQEQTGASFDRALSWFQVTVCILLQSLESTAYLGSRGVLPLTPAQQGKAAQWGTRFWSCFVGSELGRLLVEYLRRRKQLAEGALDVQSTEYKAWSDVWTRTLARQAAWFPLTVHWSMDKGFVPEMGIGLLGSIPGIVQMRYTWKETAKSG</sequence>
<accession>A0ACC3YGR9</accession>
<evidence type="ECO:0000313" key="2">
    <source>
        <dbReference type="Proteomes" id="UP000805649"/>
    </source>
</evidence>
<evidence type="ECO:0000313" key="1">
    <source>
        <dbReference type="EMBL" id="KAL0931073.1"/>
    </source>
</evidence>
<organism evidence="1 2">
    <name type="scientific">Colletotrichum truncatum</name>
    <name type="common">Anthracnose fungus</name>
    <name type="synonym">Colletotrichum capsici</name>
    <dbReference type="NCBI Taxonomy" id="5467"/>
    <lineage>
        <taxon>Eukaryota</taxon>
        <taxon>Fungi</taxon>
        <taxon>Dikarya</taxon>
        <taxon>Ascomycota</taxon>
        <taxon>Pezizomycotina</taxon>
        <taxon>Sordariomycetes</taxon>
        <taxon>Hypocreomycetidae</taxon>
        <taxon>Glomerellales</taxon>
        <taxon>Glomerellaceae</taxon>
        <taxon>Colletotrichum</taxon>
        <taxon>Colletotrichum truncatum species complex</taxon>
    </lineage>
</organism>
<comment type="caution">
    <text evidence="1">The sequence shown here is derived from an EMBL/GenBank/DDBJ whole genome shotgun (WGS) entry which is preliminary data.</text>
</comment>
<reference evidence="1 2" key="1">
    <citation type="journal article" date="2020" name="Phytopathology">
        <title>Genome Sequence Resources of Colletotrichum truncatum, C. plurivorum, C. musicola, and C. sojae: Four Species Pathogenic to Soybean (Glycine max).</title>
        <authorList>
            <person name="Rogerio F."/>
            <person name="Boufleur T.R."/>
            <person name="Ciampi-Guillardi M."/>
            <person name="Sukno S.A."/>
            <person name="Thon M.R."/>
            <person name="Massola Junior N.S."/>
            <person name="Baroncelli R."/>
        </authorList>
    </citation>
    <scope>NUCLEOTIDE SEQUENCE [LARGE SCALE GENOMIC DNA]</scope>
    <source>
        <strain evidence="1 2">CMES1059</strain>
    </source>
</reference>
<name>A0ACC3YGR9_COLTU</name>
<protein>
    <submittedName>
        <fullName evidence="1">Peroxin 11C</fullName>
    </submittedName>
</protein>